<keyword evidence="3" id="KW-1185">Reference proteome</keyword>
<dbReference type="EMBL" id="CP100355">
    <property type="protein sequence ID" value="UTF52476.1"/>
    <property type="molecule type" value="Genomic_DNA"/>
</dbReference>
<dbReference type="RefSeq" id="WP_254156415.1">
    <property type="nucleotide sequence ID" value="NZ_CP100355.1"/>
</dbReference>
<dbReference type="Proteomes" id="UP001056855">
    <property type="component" value="Chromosome"/>
</dbReference>
<dbReference type="Gene3D" id="2.70.98.70">
    <property type="match status" value="1"/>
</dbReference>
<feature type="compositionally biased region" description="Basic and acidic residues" evidence="1">
    <location>
        <begin position="1174"/>
        <end position="1184"/>
    </location>
</feature>
<dbReference type="Gene3D" id="1.50.10.100">
    <property type="entry name" value="Chondroitin AC/alginate lyase"/>
    <property type="match status" value="1"/>
</dbReference>
<dbReference type="Gene3D" id="2.60.120.260">
    <property type="entry name" value="Galactose-binding domain-like"/>
    <property type="match status" value="1"/>
</dbReference>
<feature type="region of interest" description="Disordered" evidence="1">
    <location>
        <begin position="1"/>
        <end position="24"/>
    </location>
</feature>
<dbReference type="InterPro" id="IPR008929">
    <property type="entry name" value="Chondroitin_lyas"/>
</dbReference>
<name>A0A9E7N7T5_9EURY</name>
<proteinExistence type="predicted"/>
<sequence length="1261" mass="140780">MSQRKQREREREECPPETDNDHQWGIDHLSAVRNPPTNLDLSRRSVLTATGAGLLAGLVPAGTTTAAEDDERYHHKTRPTMWTETMRENARRNIERYNWAAGQRDNAVESADSYLEKYGPDLDSLWSLVTSQQVPRGGGLSNERLILGGDSEPGTDRLWKIETTVDDPHGDGKLTVPTNDFGAYRESGLNDQGMFDPDLADDSLLVNEEHPEMGEGWGVDDGWGWVDENDDLGMGEGNRWNFVAYYNHWFVWRPGGVRRILDALVDAYLLTEESKYAVAGLVLMDRIADVYPEMTIADYQQNAHGFWNSHGGRQTGRIIGSHWEGNLARRLLVAYDAFFPALDDPSVADDVVSFLDGKTGEYPGLAAKDSVARIRENIEENYIKEIFPAAKASQIAPGRGQLSALAISARVLDDTRENGYTREAIEWIFQPGNEYFDGDVWNEEPENWYTTGGNVLAPIVDQCDRDGYWHEGSLGYNRIRMSSILQVAQNLQGYDGFDGADLYQHPKFQSALKINSDLLLLDEFSPTLGDTHHPAGNEMSQSGISDGYEVTGDSRFAQLWHYSNGYSTAGIRGSIYDAEPEGLAEEIQSIVDAEGPLDLPSQNLAGFGFAALRDGENYTTESYGKTYDTSDLFAEASAPINDSFDEAIQFEASQAGEWWTFEFDVADADEYELELEALFVSTYGIYDLSVNGEYVDTIDFMTDGSGRDTISYLLELPAGTNTMRFECVGKNDDSGGYKMALYYLTLLDEEARERRDAAELGNAKRAFWMYYGRNGIGGGGTPHAHRDTLQIGVAAHEMELSRDLGYPEATGSYPPRQFFTDNTISHNTVVVNERGQDHHWVGTPRHFEGEDERVNLIDVEAPHVYEETDEYRRTTATITVDEEHSYAVDFFRVAGGDDHRYSFHTTKADLTTEGLDLEPQNGGTLAGENVAYADSSYNSARSPDSRGSGLNYFDQVERDDDPADRVVLDWDVEDHFNRRDDDADGVHLRLTSFGDFDDVELANGYPPNSSGGATPEDSLRYAFLNRRGSDLETTYTSVIEHFDGDRVVDSLEEVPVSGGPGHAVRVELTNGRTDYVVCAFEKTDTLTVDDTFEFKGFFGLYSVEDGESDYAYVQDGTRLEPLDESPLIQEAEGFLRGTVEDFTREMSLENDLTIRVAADSGLLERHTGFVYVDNDQRDPWRGEPDPENPVLGRDQRGRGNGSYPIEALEDGRGNLLTVDVGEKTFTRDFVDPDQLEDGGYNYIIEEGDDVRIPLASAWSQE</sequence>
<protein>
    <submittedName>
        <fullName evidence="2">Heparinase II/III family protein</fullName>
    </submittedName>
</protein>
<dbReference type="InterPro" id="IPR006311">
    <property type="entry name" value="TAT_signal"/>
</dbReference>
<dbReference type="GeneID" id="73290743"/>
<accession>A0A9E7N7T5</accession>
<evidence type="ECO:0000256" key="1">
    <source>
        <dbReference type="SAM" id="MobiDB-lite"/>
    </source>
</evidence>
<dbReference type="PROSITE" id="PS51318">
    <property type="entry name" value="TAT"/>
    <property type="match status" value="1"/>
</dbReference>
<dbReference type="AlphaFoldDB" id="A0A9E7N7T5"/>
<reference evidence="2" key="1">
    <citation type="submission" date="2022-06" db="EMBL/GenBank/DDBJ databases">
        <title>Diverse halophilic archaea isolated from saline environments.</title>
        <authorList>
            <person name="Cui H.-L."/>
        </authorList>
    </citation>
    <scope>NUCLEOTIDE SEQUENCE</scope>
    <source>
        <strain evidence="2">WLHS1</strain>
    </source>
</reference>
<evidence type="ECO:0000313" key="3">
    <source>
        <dbReference type="Proteomes" id="UP001056855"/>
    </source>
</evidence>
<evidence type="ECO:0000313" key="2">
    <source>
        <dbReference type="EMBL" id="UTF52476.1"/>
    </source>
</evidence>
<gene>
    <name evidence="2" type="ORF">NGM29_11815</name>
</gene>
<organism evidence="2 3">
    <name type="scientific">Natronosalvus rutilus</name>
    <dbReference type="NCBI Taxonomy" id="2953753"/>
    <lineage>
        <taxon>Archaea</taxon>
        <taxon>Methanobacteriati</taxon>
        <taxon>Methanobacteriota</taxon>
        <taxon>Stenosarchaea group</taxon>
        <taxon>Halobacteria</taxon>
        <taxon>Halobacteriales</taxon>
        <taxon>Natrialbaceae</taxon>
        <taxon>Natronosalvus</taxon>
    </lineage>
</organism>
<feature type="region of interest" description="Disordered" evidence="1">
    <location>
        <begin position="1174"/>
        <end position="1204"/>
    </location>
</feature>
<dbReference type="KEGG" id="sawl:NGM29_11815"/>